<dbReference type="Pfam" id="PF12697">
    <property type="entry name" value="Abhydrolase_6"/>
    <property type="match status" value="1"/>
</dbReference>
<keyword evidence="2" id="KW-0378">Hydrolase</keyword>
<dbReference type="PIRSF" id="PIRSF037442">
    <property type="entry name" value="UCP037442_abhydr"/>
    <property type="match status" value="1"/>
</dbReference>
<organism evidence="2 3">
    <name type="scientific">Ferrimonas marina</name>
    <dbReference type="NCBI Taxonomy" id="299255"/>
    <lineage>
        <taxon>Bacteria</taxon>
        <taxon>Pseudomonadati</taxon>
        <taxon>Pseudomonadota</taxon>
        <taxon>Gammaproteobacteria</taxon>
        <taxon>Alteromonadales</taxon>
        <taxon>Ferrimonadaceae</taxon>
        <taxon>Ferrimonas</taxon>
    </lineage>
</organism>
<evidence type="ECO:0000259" key="1">
    <source>
        <dbReference type="Pfam" id="PF12697"/>
    </source>
</evidence>
<feature type="domain" description="AB hydrolase-1" evidence="1">
    <location>
        <begin position="66"/>
        <end position="248"/>
    </location>
</feature>
<dbReference type="InterPro" id="IPR000073">
    <property type="entry name" value="AB_hydrolase_1"/>
</dbReference>
<dbReference type="GO" id="GO:0016787">
    <property type="term" value="F:hydrolase activity"/>
    <property type="evidence" value="ECO:0007669"/>
    <property type="project" value="UniProtKB-KW"/>
</dbReference>
<evidence type="ECO:0000313" key="3">
    <source>
        <dbReference type="Proteomes" id="UP000184268"/>
    </source>
</evidence>
<dbReference type="AlphaFoldDB" id="A0A1M5MR86"/>
<reference evidence="2 3" key="1">
    <citation type="submission" date="2016-11" db="EMBL/GenBank/DDBJ databases">
        <authorList>
            <person name="Jaros S."/>
            <person name="Januszkiewicz K."/>
            <person name="Wedrychowicz H."/>
        </authorList>
    </citation>
    <scope>NUCLEOTIDE SEQUENCE [LARGE SCALE GENOMIC DNA]</scope>
    <source>
        <strain evidence="2 3">DSM 16917</strain>
    </source>
</reference>
<dbReference type="Proteomes" id="UP000184268">
    <property type="component" value="Unassembled WGS sequence"/>
</dbReference>
<accession>A0A1M5MR86</accession>
<dbReference type="EMBL" id="FQXG01000001">
    <property type="protein sequence ID" value="SHG79716.1"/>
    <property type="molecule type" value="Genomic_DNA"/>
</dbReference>
<dbReference type="STRING" id="299255.SAMN02745129_0743"/>
<dbReference type="SUPFAM" id="SSF53474">
    <property type="entry name" value="alpha/beta-Hydrolases"/>
    <property type="match status" value="1"/>
</dbReference>
<name>A0A1M5MR86_9GAMM</name>
<evidence type="ECO:0000313" key="2">
    <source>
        <dbReference type="EMBL" id="SHG79716.1"/>
    </source>
</evidence>
<proteinExistence type="predicted"/>
<sequence>MSREISAKPTGRASSEARLGQTLVEDVSISCQDGTVLQGTLFTPQQGLIGAVLMGPATGIKRQFYSNFALYLAQHNYAVLTFDNRGIGGSLQGRVQYSEASLQCWGEQDMPAALDCLMTRFPETAYHLVGHSAGGQLIGLMHNAHHISSVFNVACSSGRLRNMRFPFVLSARFFMNMVIPLSNRLFGHTKAQWFGMGEPLPKGAAEQWRQWCNGQGYVKTAFGKTVHSHLYDELAMPALWVNAPDDFIANDANVADMISVFPKMRAETLTLRKEDYGLDEIGHMKFFSRKSEVLWRHATDWLDRWS</sequence>
<gene>
    <name evidence="2" type="ORF">SAMN02745129_0743</name>
</gene>
<keyword evidence="3" id="KW-1185">Reference proteome</keyword>
<dbReference type="Gene3D" id="3.40.50.1820">
    <property type="entry name" value="alpha/beta hydrolase"/>
    <property type="match status" value="1"/>
</dbReference>
<protein>
    <submittedName>
        <fullName evidence="2">Predicted alpha/beta hydrolase</fullName>
    </submittedName>
</protein>
<dbReference type="InterPro" id="IPR029058">
    <property type="entry name" value="AB_hydrolase_fold"/>
</dbReference>
<dbReference type="InterPro" id="IPR017208">
    <property type="entry name" value="UCP037442_abhydr"/>
</dbReference>